<comment type="catalytic activity">
    <reaction evidence="1">
        <text>(S)-allantoin + H2O = allantoate + H(+)</text>
        <dbReference type="Rhea" id="RHEA:17029"/>
        <dbReference type="ChEBI" id="CHEBI:15377"/>
        <dbReference type="ChEBI" id="CHEBI:15378"/>
        <dbReference type="ChEBI" id="CHEBI:15678"/>
        <dbReference type="ChEBI" id="CHEBI:17536"/>
        <dbReference type="EC" id="3.5.2.5"/>
    </reaction>
</comment>
<dbReference type="NCBIfam" id="TIGR03178">
    <property type="entry name" value="allantoinase"/>
    <property type="match status" value="1"/>
</dbReference>
<accession>A0AAE1NEH2</accession>
<dbReference type="PROSITE" id="PS00482">
    <property type="entry name" value="DIHYDROOROTASE_1"/>
    <property type="match status" value="1"/>
</dbReference>
<gene>
    <name evidence="11" type="ORF">Pmani_039053</name>
</gene>
<dbReference type="PANTHER" id="PTHR43668">
    <property type="entry name" value="ALLANTOINASE"/>
    <property type="match status" value="1"/>
</dbReference>
<dbReference type="InterPro" id="IPR006680">
    <property type="entry name" value="Amidohydro-rel"/>
</dbReference>
<dbReference type="InterPro" id="IPR011059">
    <property type="entry name" value="Metal-dep_hydrolase_composite"/>
</dbReference>
<reference evidence="11" key="1">
    <citation type="submission" date="2023-11" db="EMBL/GenBank/DDBJ databases">
        <title>Genome assemblies of two species of porcelain crab, Petrolisthes cinctipes and Petrolisthes manimaculis (Anomura: Porcellanidae).</title>
        <authorList>
            <person name="Angst P."/>
        </authorList>
    </citation>
    <scope>NUCLEOTIDE SEQUENCE</scope>
    <source>
        <strain evidence="11">PB745_02</strain>
        <tissue evidence="11">Gill</tissue>
    </source>
</reference>
<dbReference type="PANTHER" id="PTHR43668:SF2">
    <property type="entry name" value="ALLANTOINASE"/>
    <property type="match status" value="1"/>
</dbReference>
<comment type="pathway">
    <text evidence="3">Nitrogen metabolism; (S)-allantoin degradation; allantoate from (S)-allantoin: step 1/1.</text>
</comment>
<dbReference type="EMBL" id="JAWZYT010006599">
    <property type="protein sequence ID" value="KAK4287891.1"/>
    <property type="molecule type" value="Genomic_DNA"/>
</dbReference>
<proteinExistence type="inferred from homology"/>
<dbReference type="GO" id="GO:0006145">
    <property type="term" value="P:purine nucleobase catabolic process"/>
    <property type="evidence" value="ECO:0007669"/>
    <property type="project" value="TreeGrafter"/>
</dbReference>
<evidence type="ECO:0000256" key="4">
    <source>
        <dbReference type="ARBA" id="ARBA00010368"/>
    </source>
</evidence>
<dbReference type="InterPro" id="IPR032466">
    <property type="entry name" value="Metal_Hydrolase"/>
</dbReference>
<keyword evidence="9" id="KW-0862">Zinc</keyword>
<evidence type="ECO:0000256" key="9">
    <source>
        <dbReference type="ARBA" id="ARBA00022833"/>
    </source>
</evidence>
<dbReference type="GO" id="GO:0008270">
    <property type="term" value="F:zinc ion binding"/>
    <property type="evidence" value="ECO:0007669"/>
    <property type="project" value="InterPro"/>
</dbReference>
<protein>
    <recommendedName>
        <fullName evidence="6">allantoinase</fullName>
        <ecNumber evidence="6">3.5.2.5</ecNumber>
    </recommendedName>
</protein>
<dbReference type="AlphaFoldDB" id="A0AAE1NEH2"/>
<sequence length="475" mass="52258">MSGAATNINNDDNKMKMMVIVGRKVVFSDLTCPAVIQIEEGKIKHISRHTTDVSSYPKHQVLDCGDLVVMAGVVDSHVHVNEPGRTAWEGYQSATRAAIAGGITTIVDMPLNSIPPTTTLEAWHTKMEAAQGQCWADVGFWGGVVPGNTSELLKMTARGICGFKCFLIHSGVDEFPCVSYQEAEEALIQLQGTNSVLLFHAECDIGETVSASDPSEKYCTFLKSRPQEMEETAIQQVISLCEKTKVRCHIVHLSASSALPMIRSAQGRGVPLSVETCHHYLTLTAEQIPDNATQFKCCPPIREAQNQEKLWEAVRDGTIQQVVSDHSPCTPDLKQPGQLDFMEAWGGVASVQFGLSLFWTSGHKRGVSLQEVTKYLSEGPASQASLQHKKGTLKVGYDADFVVWNPDETFRVDESMIHHKNKITPYLGQTLKGRVHKTILRGQLVYDGGHFTTPTPQGTFVYAFPRSDDQQNSKL</sequence>
<dbReference type="EC" id="3.5.2.5" evidence="6"/>
<comment type="similarity">
    <text evidence="4">Belongs to the metallo-dependent hydrolases superfamily. Allantoinase family.</text>
</comment>
<dbReference type="SUPFAM" id="SSF51338">
    <property type="entry name" value="Composite domain of metallo-dependent hydrolases"/>
    <property type="match status" value="1"/>
</dbReference>
<dbReference type="Pfam" id="PF01979">
    <property type="entry name" value="Amidohydro_1"/>
    <property type="match status" value="1"/>
</dbReference>
<dbReference type="SUPFAM" id="SSF51556">
    <property type="entry name" value="Metallo-dependent hydrolases"/>
    <property type="match status" value="1"/>
</dbReference>
<comment type="cofactor">
    <cofactor evidence="2">
        <name>Zn(2+)</name>
        <dbReference type="ChEBI" id="CHEBI:29105"/>
    </cofactor>
</comment>
<dbReference type="InterPro" id="IPR050138">
    <property type="entry name" value="DHOase/Allantoinase_Hydrolase"/>
</dbReference>
<evidence type="ECO:0000259" key="10">
    <source>
        <dbReference type="Pfam" id="PF01979"/>
    </source>
</evidence>
<evidence type="ECO:0000256" key="1">
    <source>
        <dbReference type="ARBA" id="ARBA00001756"/>
    </source>
</evidence>
<name>A0AAE1NEH2_9EUCA</name>
<comment type="caution">
    <text evidence="11">The sequence shown here is derived from an EMBL/GenBank/DDBJ whole genome shotgun (WGS) entry which is preliminary data.</text>
</comment>
<evidence type="ECO:0000256" key="8">
    <source>
        <dbReference type="ARBA" id="ARBA00022801"/>
    </source>
</evidence>
<keyword evidence="8" id="KW-0378">Hydrolase</keyword>
<keyword evidence="7" id="KW-0479">Metal-binding</keyword>
<dbReference type="Proteomes" id="UP001292094">
    <property type="component" value="Unassembled WGS sequence"/>
</dbReference>
<evidence type="ECO:0000256" key="3">
    <source>
        <dbReference type="ARBA" id="ARBA00004968"/>
    </source>
</evidence>
<evidence type="ECO:0000256" key="2">
    <source>
        <dbReference type="ARBA" id="ARBA00001947"/>
    </source>
</evidence>
<dbReference type="Gene3D" id="3.20.20.140">
    <property type="entry name" value="Metal-dependent hydrolases"/>
    <property type="match status" value="1"/>
</dbReference>
<feature type="domain" description="Amidohydrolase-related" evidence="10">
    <location>
        <begin position="68"/>
        <end position="445"/>
    </location>
</feature>
<comment type="subunit">
    <text evidence="5">Homotetramer.</text>
</comment>
<dbReference type="InterPro" id="IPR002195">
    <property type="entry name" value="Dihydroorotase_CS"/>
</dbReference>
<evidence type="ECO:0000256" key="6">
    <source>
        <dbReference type="ARBA" id="ARBA00012863"/>
    </source>
</evidence>
<dbReference type="GO" id="GO:0004038">
    <property type="term" value="F:allantoinase activity"/>
    <property type="evidence" value="ECO:0007669"/>
    <property type="project" value="UniProtKB-EC"/>
</dbReference>
<dbReference type="FunFam" id="3.20.20.140:FF:000032">
    <property type="entry name" value="Allantoinase Dal1"/>
    <property type="match status" value="1"/>
</dbReference>
<evidence type="ECO:0000256" key="7">
    <source>
        <dbReference type="ARBA" id="ARBA00022723"/>
    </source>
</evidence>
<evidence type="ECO:0000313" key="12">
    <source>
        <dbReference type="Proteomes" id="UP001292094"/>
    </source>
</evidence>
<dbReference type="InterPro" id="IPR017593">
    <property type="entry name" value="Allantoinase"/>
</dbReference>
<dbReference type="GO" id="GO:0000256">
    <property type="term" value="P:allantoin catabolic process"/>
    <property type="evidence" value="ECO:0007669"/>
    <property type="project" value="InterPro"/>
</dbReference>
<evidence type="ECO:0000313" key="11">
    <source>
        <dbReference type="EMBL" id="KAK4287891.1"/>
    </source>
</evidence>
<evidence type="ECO:0000256" key="5">
    <source>
        <dbReference type="ARBA" id="ARBA00011881"/>
    </source>
</evidence>
<dbReference type="GO" id="GO:0005737">
    <property type="term" value="C:cytoplasm"/>
    <property type="evidence" value="ECO:0007669"/>
    <property type="project" value="TreeGrafter"/>
</dbReference>
<organism evidence="11 12">
    <name type="scientific">Petrolisthes manimaculis</name>
    <dbReference type="NCBI Taxonomy" id="1843537"/>
    <lineage>
        <taxon>Eukaryota</taxon>
        <taxon>Metazoa</taxon>
        <taxon>Ecdysozoa</taxon>
        <taxon>Arthropoda</taxon>
        <taxon>Crustacea</taxon>
        <taxon>Multicrustacea</taxon>
        <taxon>Malacostraca</taxon>
        <taxon>Eumalacostraca</taxon>
        <taxon>Eucarida</taxon>
        <taxon>Decapoda</taxon>
        <taxon>Pleocyemata</taxon>
        <taxon>Anomura</taxon>
        <taxon>Galatheoidea</taxon>
        <taxon>Porcellanidae</taxon>
        <taxon>Petrolisthes</taxon>
    </lineage>
</organism>
<dbReference type="GO" id="GO:0050897">
    <property type="term" value="F:cobalt ion binding"/>
    <property type="evidence" value="ECO:0007669"/>
    <property type="project" value="InterPro"/>
</dbReference>
<keyword evidence="12" id="KW-1185">Reference proteome</keyword>